<organism evidence="2 3">
    <name type="scientific">Streptomyces edwardsiae</name>
    <dbReference type="NCBI Taxonomy" id="3075527"/>
    <lineage>
        <taxon>Bacteria</taxon>
        <taxon>Bacillati</taxon>
        <taxon>Actinomycetota</taxon>
        <taxon>Actinomycetes</taxon>
        <taxon>Kitasatosporales</taxon>
        <taxon>Streptomycetaceae</taxon>
        <taxon>Streptomyces</taxon>
    </lineage>
</organism>
<comment type="caution">
    <text evidence="2">The sequence shown here is derived from an EMBL/GenBank/DDBJ whole genome shotgun (WGS) entry which is preliminary data.</text>
</comment>
<dbReference type="EMBL" id="JAVRFB010000020">
    <property type="protein sequence ID" value="MDT0404966.1"/>
    <property type="molecule type" value="Genomic_DNA"/>
</dbReference>
<name>A0ABU2QKI1_9ACTN</name>
<dbReference type="Proteomes" id="UP001180503">
    <property type="component" value="Unassembled WGS sequence"/>
</dbReference>
<sequence>MEARHSALCAGEAEEVVKELRAALAKAGITPPSPGPDPVSPAREAPRPLVEPGRCSVGTARRTAAVVR</sequence>
<protein>
    <submittedName>
        <fullName evidence="2">Uncharacterized protein</fullName>
    </submittedName>
</protein>
<proteinExistence type="predicted"/>
<evidence type="ECO:0000256" key="1">
    <source>
        <dbReference type="SAM" id="MobiDB-lite"/>
    </source>
</evidence>
<evidence type="ECO:0000313" key="2">
    <source>
        <dbReference type="EMBL" id="MDT0404966.1"/>
    </source>
</evidence>
<reference evidence="3" key="1">
    <citation type="submission" date="2023-07" db="EMBL/GenBank/DDBJ databases">
        <title>30 novel species of actinomycetes from the DSMZ collection.</title>
        <authorList>
            <person name="Nouioui I."/>
        </authorList>
    </citation>
    <scope>NUCLEOTIDE SEQUENCE [LARGE SCALE GENOMIC DNA]</scope>
    <source>
        <strain evidence="3">DSM 41635</strain>
    </source>
</reference>
<feature type="region of interest" description="Disordered" evidence="1">
    <location>
        <begin position="27"/>
        <end position="68"/>
    </location>
</feature>
<accession>A0ABU2QKI1</accession>
<evidence type="ECO:0000313" key="3">
    <source>
        <dbReference type="Proteomes" id="UP001180503"/>
    </source>
</evidence>
<gene>
    <name evidence="2" type="ORF">RM528_24310</name>
</gene>